<dbReference type="AlphaFoldDB" id="A0A919C3Y9"/>
<name>A0A919C3Y9_9ACTN</name>
<accession>A0A919C3Y9</accession>
<comment type="caution">
    <text evidence="2">The sequence shown here is derived from an EMBL/GenBank/DDBJ whole genome shotgun (WGS) entry which is preliminary data.</text>
</comment>
<feature type="compositionally biased region" description="Basic and acidic residues" evidence="1">
    <location>
        <begin position="21"/>
        <end position="38"/>
    </location>
</feature>
<dbReference type="EMBL" id="BNBF01000005">
    <property type="protein sequence ID" value="GHG43851.1"/>
    <property type="molecule type" value="Genomic_DNA"/>
</dbReference>
<reference evidence="3" key="1">
    <citation type="journal article" date="2019" name="Int. J. Syst. Evol. Microbiol.">
        <title>The Global Catalogue of Microorganisms (GCM) 10K type strain sequencing project: providing services to taxonomists for standard genome sequencing and annotation.</title>
        <authorList>
            <consortium name="The Broad Institute Genomics Platform"/>
            <consortium name="The Broad Institute Genome Sequencing Center for Infectious Disease"/>
            <person name="Wu L."/>
            <person name="Ma J."/>
        </authorList>
    </citation>
    <scope>NUCLEOTIDE SEQUENCE [LARGE SCALE GENOMIC DNA]</scope>
    <source>
        <strain evidence="3">JCM 4253</strain>
    </source>
</reference>
<gene>
    <name evidence="2" type="ORF">GCM10018980_21120</name>
</gene>
<protein>
    <submittedName>
        <fullName evidence="2">Uncharacterized protein</fullName>
    </submittedName>
</protein>
<dbReference type="Proteomes" id="UP000619355">
    <property type="component" value="Unassembled WGS sequence"/>
</dbReference>
<evidence type="ECO:0000313" key="2">
    <source>
        <dbReference type="EMBL" id="GHG43851.1"/>
    </source>
</evidence>
<feature type="compositionally biased region" description="Polar residues" evidence="1">
    <location>
        <begin position="1"/>
        <end position="19"/>
    </location>
</feature>
<feature type="region of interest" description="Disordered" evidence="1">
    <location>
        <begin position="1"/>
        <end position="111"/>
    </location>
</feature>
<proteinExistence type="predicted"/>
<keyword evidence="3" id="KW-1185">Reference proteome</keyword>
<sequence length="111" mass="11643">MRSRTGTWSCSASRSTISSLGRDRPVSTKLMCRAEESARNASSSWDSRCRSRQARSSGPAPWPETAEAVGPDAATGMAPTLVETDGPRRPRSPRTAGPRVAAPGQGTDVAG</sequence>
<evidence type="ECO:0000313" key="3">
    <source>
        <dbReference type="Proteomes" id="UP000619355"/>
    </source>
</evidence>
<evidence type="ECO:0000256" key="1">
    <source>
        <dbReference type="SAM" id="MobiDB-lite"/>
    </source>
</evidence>
<organism evidence="2 3">
    <name type="scientific">Streptomyces capoamus</name>
    <dbReference type="NCBI Taxonomy" id="68183"/>
    <lineage>
        <taxon>Bacteria</taxon>
        <taxon>Bacillati</taxon>
        <taxon>Actinomycetota</taxon>
        <taxon>Actinomycetes</taxon>
        <taxon>Kitasatosporales</taxon>
        <taxon>Streptomycetaceae</taxon>
        <taxon>Streptomyces</taxon>
    </lineage>
</organism>